<proteinExistence type="predicted"/>
<evidence type="ECO:0000313" key="1">
    <source>
        <dbReference type="EMBL" id="QPK78305.1"/>
    </source>
</evidence>
<dbReference type="Proteomes" id="UP000594681">
    <property type="component" value="Chromosome"/>
</dbReference>
<dbReference type="EMBL" id="CP064954">
    <property type="protein sequence ID" value="QPK78305.1"/>
    <property type="molecule type" value="Genomic_DNA"/>
</dbReference>
<dbReference type="KEGG" id="cliz:G7Y31_06865"/>
<protein>
    <submittedName>
        <fullName evidence="1">Uncharacterized protein</fullName>
    </submittedName>
</protein>
<accession>A0A7T0KCL1</accession>
<name>A0A7T0KCL1_9CORY</name>
<keyword evidence="2" id="KW-1185">Reference proteome</keyword>
<dbReference type="RefSeq" id="WP_165006450.1">
    <property type="nucleotide sequence ID" value="NZ_CP064954.1"/>
</dbReference>
<dbReference type="AlphaFoldDB" id="A0A7T0KCL1"/>
<evidence type="ECO:0000313" key="2">
    <source>
        <dbReference type="Proteomes" id="UP000594681"/>
    </source>
</evidence>
<organism evidence="1 2">
    <name type="scientific">Corynebacterium lizhenjunii</name>
    <dbReference type="NCBI Taxonomy" id="2709394"/>
    <lineage>
        <taxon>Bacteria</taxon>
        <taxon>Bacillati</taxon>
        <taxon>Actinomycetota</taxon>
        <taxon>Actinomycetes</taxon>
        <taxon>Mycobacteriales</taxon>
        <taxon>Corynebacteriaceae</taxon>
        <taxon>Corynebacterium</taxon>
    </lineage>
</organism>
<gene>
    <name evidence="1" type="ORF">G7Y31_06865</name>
</gene>
<reference evidence="1 2" key="1">
    <citation type="submission" date="2020-11" db="EMBL/GenBank/DDBJ databases">
        <title>Corynebacterium sp. ZJ-599.</title>
        <authorList>
            <person name="Zhou J."/>
        </authorList>
    </citation>
    <scope>NUCLEOTIDE SEQUENCE [LARGE SCALE GENOMIC DNA]</scope>
    <source>
        <strain evidence="1 2">ZJ-599</strain>
    </source>
</reference>
<sequence length="57" mass="6369">MFMQHRNFDVNAKDGYATITDCAGGRVVLGADDIRMLAHCLDMALYSLAFDRENTDV</sequence>